<proteinExistence type="predicted"/>
<protein>
    <submittedName>
        <fullName evidence="1">Uncharacterized protein</fullName>
    </submittedName>
</protein>
<accession>A0A934K9F1</accession>
<evidence type="ECO:0000313" key="1">
    <source>
        <dbReference type="EMBL" id="MBJ7602409.1"/>
    </source>
</evidence>
<sequence>MKTLSALDQITVAREGCASPRRVSSRRALPALLAALLLTACAGGNTSGAGRTGNQGLSGAAAGPEVQTAGSCRARHVGPGASDWEPDPQCTPGATRRASLSEICPIAHTRAVRPPVSYTGSLKRKQMAAYGFSDSPAAHQEDHLIPLELLGHPTDARNLWPQPSPVSPNDKDGLEDWLHDQVCENRLSLADAQHQIATDWYGTWLRAGRPQPRSLTGG</sequence>
<dbReference type="Proteomes" id="UP000620075">
    <property type="component" value="Unassembled WGS sequence"/>
</dbReference>
<dbReference type="RefSeq" id="WP_338176905.1">
    <property type="nucleotide sequence ID" value="NZ_JAEKNQ010000019.1"/>
</dbReference>
<organism evidence="1 2">
    <name type="scientific">Candidatus Dormiibacter inghamiae</name>
    <dbReference type="NCBI Taxonomy" id="3127013"/>
    <lineage>
        <taxon>Bacteria</taxon>
        <taxon>Bacillati</taxon>
        <taxon>Candidatus Dormiibacterota</taxon>
        <taxon>Candidatus Dormibacteria</taxon>
        <taxon>Candidatus Dormibacterales</taxon>
        <taxon>Candidatus Dormibacteraceae</taxon>
        <taxon>Candidatus Dormiibacter</taxon>
    </lineage>
</organism>
<name>A0A934K9F1_9BACT</name>
<reference evidence="1 2" key="1">
    <citation type="submission" date="2020-10" db="EMBL/GenBank/DDBJ databases">
        <title>Ca. Dormibacterota MAGs.</title>
        <authorList>
            <person name="Montgomery K."/>
        </authorList>
    </citation>
    <scope>NUCLEOTIDE SEQUENCE [LARGE SCALE GENOMIC DNA]</scope>
    <source>
        <strain evidence="1">SC8811_S16_3</strain>
    </source>
</reference>
<evidence type="ECO:0000313" key="2">
    <source>
        <dbReference type="Proteomes" id="UP000620075"/>
    </source>
</evidence>
<dbReference type="AlphaFoldDB" id="A0A934K9F1"/>
<comment type="caution">
    <text evidence="1">The sequence shown here is derived from an EMBL/GenBank/DDBJ whole genome shotgun (WGS) entry which is preliminary data.</text>
</comment>
<dbReference type="EMBL" id="JAEKNQ010000019">
    <property type="protein sequence ID" value="MBJ7602409.1"/>
    <property type="molecule type" value="Genomic_DNA"/>
</dbReference>
<gene>
    <name evidence="1" type="ORF">JF888_04340</name>
</gene>